<gene>
    <name evidence="6" type="ORF">DealDRAFT_1921</name>
</gene>
<evidence type="ECO:0000259" key="5">
    <source>
        <dbReference type="PROSITE" id="PS50893"/>
    </source>
</evidence>
<dbReference type="EMBL" id="ACJM01000009">
    <property type="protein sequence ID" value="EEG77168.1"/>
    <property type="molecule type" value="Genomic_DNA"/>
</dbReference>
<keyword evidence="4" id="KW-0067">ATP-binding</keyword>
<dbReference type="PROSITE" id="PS00211">
    <property type="entry name" value="ABC_TRANSPORTER_1"/>
    <property type="match status" value="1"/>
</dbReference>
<evidence type="ECO:0000313" key="7">
    <source>
        <dbReference type="Proteomes" id="UP000006443"/>
    </source>
</evidence>
<protein>
    <submittedName>
        <fullName evidence="6">ABC transporter related protein</fullName>
    </submittedName>
</protein>
<dbReference type="AlphaFoldDB" id="C0GHG2"/>
<dbReference type="PROSITE" id="PS50893">
    <property type="entry name" value="ABC_TRANSPORTER_2"/>
    <property type="match status" value="1"/>
</dbReference>
<organism evidence="6 7">
    <name type="scientific">Dethiobacter alkaliphilus AHT 1</name>
    <dbReference type="NCBI Taxonomy" id="555088"/>
    <lineage>
        <taxon>Bacteria</taxon>
        <taxon>Bacillati</taxon>
        <taxon>Bacillota</taxon>
        <taxon>Dethiobacteria</taxon>
        <taxon>Dethiobacterales</taxon>
        <taxon>Dethiobacteraceae</taxon>
        <taxon>Dethiobacter</taxon>
    </lineage>
</organism>
<dbReference type="SMART" id="SM00382">
    <property type="entry name" value="AAA"/>
    <property type="match status" value="1"/>
</dbReference>
<sequence>MSEEYTLHVKEIHKSFGKTNVLRNVSLRVNKGESLGFLGPNGAGKTTLIRIILGLVRPDRGSIYLNGYSLRSNFKQAIKHVGAVVENPRFYEGLSAYKNLQLIHNLHPEVPVKRIGEALEMVGLSPRAEDKVGTFSLGMKQRLGLARALFTQPTIVFLDEPLNGLDPQGMMETRKMICNLQKEQGISFFITSHLLSEIEQVCDNIAVIKEGEIIRQGSLEKLLERNYEIVDVHTDDMAQTVPVLRQAGFVQHITVKKDHATVEIDCGGSVELNRHLVNKNIPVRYIVPRKTTLEQLFVELTQGGGETGEGPD</sequence>
<dbReference type="eggNOG" id="COG1131">
    <property type="taxonomic scope" value="Bacteria"/>
</dbReference>
<reference evidence="6 7" key="1">
    <citation type="submission" date="2009-02" db="EMBL/GenBank/DDBJ databases">
        <title>Sequencing of the draft genome and assembly of Dethiobacter alkaliphilus AHT 1.</title>
        <authorList>
            <consortium name="US DOE Joint Genome Institute (JGI-PGF)"/>
            <person name="Lucas S."/>
            <person name="Copeland A."/>
            <person name="Lapidus A."/>
            <person name="Glavina del Rio T."/>
            <person name="Dalin E."/>
            <person name="Tice H."/>
            <person name="Bruce D."/>
            <person name="Goodwin L."/>
            <person name="Pitluck S."/>
            <person name="Larimer F."/>
            <person name="Land M.L."/>
            <person name="Hauser L."/>
            <person name="Muyzer G."/>
        </authorList>
    </citation>
    <scope>NUCLEOTIDE SEQUENCE [LARGE SCALE GENOMIC DNA]</scope>
    <source>
        <strain evidence="6 7">AHT 1</strain>
    </source>
</reference>
<accession>C0GHG2</accession>
<keyword evidence="2" id="KW-0813">Transport</keyword>
<dbReference type="InterPro" id="IPR003593">
    <property type="entry name" value="AAA+_ATPase"/>
</dbReference>
<dbReference type="STRING" id="555088.DealDRAFT_1921"/>
<dbReference type="Pfam" id="PF00005">
    <property type="entry name" value="ABC_tran"/>
    <property type="match status" value="1"/>
</dbReference>
<dbReference type="InterPro" id="IPR017871">
    <property type="entry name" value="ABC_transporter-like_CS"/>
</dbReference>
<keyword evidence="7" id="KW-1185">Reference proteome</keyword>
<dbReference type="InterPro" id="IPR003439">
    <property type="entry name" value="ABC_transporter-like_ATP-bd"/>
</dbReference>
<comment type="similarity">
    <text evidence="1">Belongs to the ABC transporter superfamily.</text>
</comment>
<comment type="caution">
    <text evidence="6">The sequence shown here is derived from an EMBL/GenBank/DDBJ whole genome shotgun (WGS) entry which is preliminary data.</text>
</comment>
<name>C0GHG2_DETAL</name>
<proteinExistence type="inferred from homology"/>
<dbReference type="SUPFAM" id="SSF52540">
    <property type="entry name" value="P-loop containing nucleoside triphosphate hydrolases"/>
    <property type="match status" value="1"/>
</dbReference>
<dbReference type="GO" id="GO:0005524">
    <property type="term" value="F:ATP binding"/>
    <property type="evidence" value="ECO:0007669"/>
    <property type="project" value="UniProtKB-KW"/>
</dbReference>
<dbReference type="RefSeq" id="WP_008516929.1">
    <property type="nucleotide sequence ID" value="NZ_ACJM01000009.1"/>
</dbReference>
<dbReference type="Proteomes" id="UP000006443">
    <property type="component" value="Unassembled WGS sequence"/>
</dbReference>
<dbReference type="OrthoDB" id="9809205at2"/>
<dbReference type="Gene3D" id="3.40.50.300">
    <property type="entry name" value="P-loop containing nucleotide triphosphate hydrolases"/>
    <property type="match status" value="1"/>
</dbReference>
<dbReference type="GO" id="GO:0016887">
    <property type="term" value="F:ATP hydrolysis activity"/>
    <property type="evidence" value="ECO:0007669"/>
    <property type="project" value="InterPro"/>
</dbReference>
<evidence type="ECO:0000256" key="1">
    <source>
        <dbReference type="ARBA" id="ARBA00005417"/>
    </source>
</evidence>
<evidence type="ECO:0000256" key="3">
    <source>
        <dbReference type="ARBA" id="ARBA00022741"/>
    </source>
</evidence>
<feature type="domain" description="ABC transporter" evidence="5">
    <location>
        <begin position="7"/>
        <end position="235"/>
    </location>
</feature>
<dbReference type="InterPro" id="IPR027417">
    <property type="entry name" value="P-loop_NTPase"/>
</dbReference>
<evidence type="ECO:0000256" key="2">
    <source>
        <dbReference type="ARBA" id="ARBA00022448"/>
    </source>
</evidence>
<evidence type="ECO:0000256" key="4">
    <source>
        <dbReference type="ARBA" id="ARBA00022840"/>
    </source>
</evidence>
<dbReference type="PANTHER" id="PTHR43335:SF4">
    <property type="entry name" value="ABC TRANSPORTER, ATP-BINDING PROTEIN"/>
    <property type="match status" value="1"/>
</dbReference>
<evidence type="ECO:0000313" key="6">
    <source>
        <dbReference type="EMBL" id="EEG77168.1"/>
    </source>
</evidence>
<keyword evidence="3" id="KW-0547">Nucleotide-binding</keyword>
<dbReference type="PANTHER" id="PTHR43335">
    <property type="entry name" value="ABC TRANSPORTER, ATP-BINDING PROTEIN"/>
    <property type="match status" value="1"/>
</dbReference>